<keyword evidence="2" id="KW-1185">Reference proteome</keyword>
<sequence>MAYETALSAYLLLADTADGKLKSSNRDRKIRGDFTANRRLERVFE</sequence>
<protein>
    <submittedName>
        <fullName evidence="1">Uncharacterized protein</fullName>
    </submittedName>
</protein>
<accession>U5LB53</accession>
<dbReference type="KEGG" id="bif:N288_10170"/>
<dbReference type="Proteomes" id="UP000017805">
    <property type="component" value="Chromosome"/>
</dbReference>
<proteinExistence type="predicted"/>
<evidence type="ECO:0000313" key="2">
    <source>
        <dbReference type="Proteomes" id="UP000017805"/>
    </source>
</evidence>
<organism evidence="1 2">
    <name type="scientific">Bacillus infantis NRRL B-14911</name>
    <dbReference type="NCBI Taxonomy" id="1367477"/>
    <lineage>
        <taxon>Bacteria</taxon>
        <taxon>Bacillati</taxon>
        <taxon>Bacillota</taxon>
        <taxon>Bacilli</taxon>
        <taxon>Bacillales</taxon>
        <taxon>Bacillaceae</taxon>
        <taxon>Bacillus</taxon>
    </lineage>
</organism>
<gene>
    <name evidence="1" type="ORF">N288_10170</name>
</gene>
<dbReference type="STRING" id="1367477.N288_10170"/>
<dbReference type="EMBL" id="CP006643">
    <property type="protein sequence ID" value="AGX03951.1"/>
    <property type="molecule type" value="Genomic_DNA"/>
</dbReference>
<evidence type="ECO:0000313" key="1">
    <source>
        <dbReference type="EMBL" id="AGX03951.1"/>
    </source>
</evidence>
<reference evidence="1 2" key="1">
    <citation type="submission" date="2013-07" db="EMBL/GenBank/DDBJ databases">
        <title>Complete genome sequence of Bacillus infantis NRRL B-14911 that has potential to induce cardiac disease by antigenic mimicry.</title>
        <authorList>
            <person name="Massilamany C."/>
            <person name="Smith T.P.L."/>
            <person name="Loy J.D."/>
            <person name="Barletta R."/>
            <person name="Reddy J."/>
        </authorList>
    </citation>
    <scope>NUCLEOTIDE SEQUENCE [LARGE SCALE GENOMIC DNA]</scope>
    <source>
        <strain evidence="1 2">NRRL B-14911</strain>
    </source>
</reference>
<dbReference type="AlphaFoldDB" id="U5LB53"/>
<dbReference type="HOGENOM" id="CLU_3196152_0_0_9"/>
<name>U5LB53_9BACI</name>